<gene>
    <name evidence="2" type="ORF">SAMN05444126_10597</name>
</gene>
<reference evidence="3" key="1">
    <citation type="submission" date="2016-10" db="EMBL/GenBank/DDBJ databases">
        <authorList>
            <person name="de Groot N.N."/>
        </authorList>
    </citation>
    <scope>NUCLEOTIDE SEQUENCE [LARGE SCALE GENOMIC DNA]</scope>
    <source>
        <strain evidence="3">10nlg</strain>
    </source>
</reference>
<feature type="transmembrane region" description="Helical" evidence="1">
    <location>
        <begin position="6"/>
        <end position="27"/>
    </location>
</feature>
<evidence type="ECO:0000313" key="2">
    <source>
        <dbReference type="EMBL" id="SER76206.1"/>
    </source>
</evidence>
<accession>A0A1H9RU19</accession>
<name>A0A1H9RU19_9BACI</name>
<evidence type="ECO:0000256" key="1">
    <source>
        <dbReference type="SAM" id="Phobius"/>
    </source>
</evidence>
<comment type="caution">
    <text evidence="2">The sequence shown here is derived from an EMBL/GenBank/DDBJ whole genome shotgun (WGS) entry which is preliminary data.</text>
</comment>
<evidence type="ECO:0008006" key="4">
    <source>
        <dbReference type="Google" id="ProtNLM"/>
    </source>
</evidence>
<keyword evidence="3" id="KW-1185">Reference proteome</keyword>
<keyword evidence="1" id="KW-0472">Membrane</keyword>
<protein>
    <recommendedName>
        <fullName evidence="4">Ferric reductase like transmembrane component</fullName>
    </recommendedName>
</protein>
<keyword evidence="1" id="KW-0812">Transmembrane</keyword>
<dbReference type="STRING" id="1464123.SAMN05444126_10597"/>
<dbReference type="OrthoDB" id="2871924at2"/>
<proteinExistence type="predicted"/>
<keyword evidence="1" id="KW-1133">Transmembrane helix</keyword>
<organism evidence="2 3">
    <name type="scientific">Salisediminibacterium halotolerans</name>
    <dbReference type="NCBI Taxonomy" id="517425"/>
    <lineage>
        <taxon>Bacteria</taxon>
        <taxon>Bacillati</taxon>
        <taxon>Bacillota</taxon>
        <taxon>Bacilli</taxon>
        <taxon>Bacillales</taxon>
        <taxon>Bacillaceae</taxon>
        <taxon>Salisediminibacterium</taxon>
    </lineage>
</organism>
<dbReference type="RefSeq" id="WP_093072255.1">
    <property type="nucleotide sequence ID" value="NZ_FOGV01000005.1"/>
</dbReference>
<feature type="transmembrane region" description="Helical" evidence="1">
    <location>
        <begin position="48"/>
        <end position="67"/>
    </location>
</feature>
<evidence type="ECO:0000313" key="3">
    <source>
        <dbReference type="Proteomes" id="UP000199318"/>
    </source>
</evidence>
<dbReference type="Proteomes" id="UP000199318">
    <property type="component" value="Unassembled WGS sequence"/>
</dbReference>
<dbReference type="AlphaFoldDB" id="A0A1H9RU19"/>
<sequence>MSLITGYAAALLFALNLSMYALFYIIRKSSSRRVRIYVARYTRQIMKSHSAVGIAGSFAIILHIYTVTDGGSFFASKPVYTTGVVAGIFLILTLLSGYLRSRKANGFRRRNHQRASLFFTLTVIVHIIMSSL</sequence>
<dbReference type="EMBL" id="FOGV01000005">
    <property type="protein sequence ID" value="SER76206.1"/>
    <property type="molecule type" value="Genomic_DNA"/>
</dbReference>
<feature type="transmembrane region" description="Helical" evidence="1">
    <location>
        <begin position="79"/>
        <end position="99"/>
    </location>
</feature>
<feature type="transmembrane region" description="Helical" evidence="1">
    <location>
        <begin position="111"/>
        <end position="129"/>
    </location>
</feature>